<dbReference type="InterPro" id="IPR011330">
    <property type="entry name" value="Glyco_hydro/deAcase_b/a-brl"/>
</dbReference>
<feature type="domain" description="Glycosyl transferase family 28 C-terminal" evidence="1">
    <location>
        <begin position="210"/>
        <end position="349"/>
    </location>
</feature>
<dbReference type="Gene3D" id="3.40.50.2000">
    <property type="entry name" value="Glycogen Phosphorylase B"/>
    <property type="match status" value="2"/>
</dbReference>
<dbReference type="InterPro" id="IPR049591">
    <property type="entry name" value="CE4_u4-like"/>
</dbReference>
<dbReference type="InterPro" id="IPR007235">
    <property type="entry name" value="Glyco_trans_28_C"/>
</dbReference>
<sequence length="641" mass="70029">MRVLIAVTHLLGAGHLTRAAALARAFAKAGHEVTLISGGSAIPLSATDGISLVQLPPVKTRDTDFRTLLDEEGQPINKRGLADRRDLLLKTLHAARPDVVITELFPFGRRVLASEFDALIEEARQQSPRPLIVCSIRDILVAPTKPDRIAEAHTRLVRDYDAVLVHGDPALVPLEASWPVDDRTRPLLHYTGYVDENGTTLPEAERDGIIVSGGSSAASLPLYRTSIEAAWLVADRAWRILIGPGVEDADFLSLRALAPSHVSVERARSDFRALLSRAALSVSQAGYNTVVDILRAGVRPVFVPFEAGHETEQRLRAERLKEIGLAEIVPEDALSPEHLANAIRSSLARPAPDAPAVSLDGAKRSVAIVENLVLSTPALHRAVNWSTLTDALDGAKDEGCALGFWWRDDDAVAHTPELDRLLDLVGRYEAGLALAAIPHALTPSLALRLAGEDRVFALVHGSRHTNHAPPSEKKAEFGDHRPVDVMAHEAGEALRTARMSLGEKLLPVFVPPWNRISPSLGPLLSREGYRALSTFTDRKTLCPAPDLVQINTHVDPIDWHGSRSVLEPAQILTALSEAISRRFTGAADRNEPIGILTHHLVHDEAIWIFCERLLAYFAARNIHFLRIDELFRNPDRITVGP</sequence>
<dbReference type="PANTHER" id="PTHR21015">
    <property type="entry name" value="UDP-N-ACETYLGLUCOSAMINE--N-ACETYLMURAMYL-(PENTAPEPTIDE) PYROPHOSPHORYL-UNDECAPRENOL N-ACETYLGLUCOSAMINE TRANSFERASE 1"/>
    <property type="match status" value="1"/>
</dbReference>
<comment type="caution">
    <text evidence="2">The sequence shown here is derived from an EMBL/GenBank/DDBJ whole genome shotgun (WGS) entry which is preliminary data.</text>
</comment>
<keyword evidence="2" id="KW-0808">Transferase</keyword>
<gene>
    <name evidence="2" type="ORF">HB375_09450</name>
</gene>
<evidence type="ECO:0000259" key="1">
    <source>
        <dbReference type="Pfam" id="PF04101"/>
    </source>
</evidence>
<dbReference type="Pfam" id="PF04101">
    <property type="entry name" value="Glyco_tran_28_C"/>
    <property type="match status" value="1"/>
</dbReference>
<dbReference type="PANTHER" id="PTHR21015:SF28">
    <property type="entry name" value="SLL1722 PROTEIN"/>
    <property type="match status" value="1"/>
</dbReference>
<dbReference type="Gene3D" id="3.20.20.370">
    <property type="entry name" value="Glycoside hydrolase/deacetylase"/>
    <property type="match status" value="1"/>
</dbReference>
<organism evidence="2 3">
    <name type="scientific">Microvirga terricola</name>
    <dbReference type="NCBI Taxonomy" id="2719797"/>
    <lineage>
        <taxon>Bacteria</taxon>
        <taxon>Pseudomonadati</taxon>
        <taxon>Pseudomonadota</taxon>
        <taxon>Alphaproteobacteria</taxon>
        <taxon>Hyphomicrobiales</taxon>
        <taxon>Methylobacteriaceae</taxon>
        <taxon>Microvirga</taxon>
    </lineage>
</organism>
<reference evidence="2 3" key="1">
    <citation type="submission" date="2020-03" db="EMBL/GenBank/DDBJ databases">
        <title>The genome sequence of Microvirga sp. c23x22.</title>
        <authorList>
            <person name="Zhang X."/>
        </authorList>
    </citation>
    <scope>NUCLEOTIDE SEQUENCE [LARGE SCALE GENOMIC DNA]</scope>
    <source>
        <strain evidence="3">c23x22</strain>
    </source>
</reference>
<evidence type="ECO:0000313" key="2">
    <source>
        <dbReference type="EMBL" id="NIX76838.1"/>
    </source>
</evidence>
<dbReference type="GO" id="GO:0016740">
    <property type="term" value="F:transferase activity"/>
    <property type="evidence" value="ECO:0007669"/>
    <property type="project" value="UniProtKB-KW"/>
</dbReference>
<dbReference type="RefSeq" id="WP_167672750.1">
    <property type="nucleotide sequence ID" value="NZ_JAATJS010000003.1"/>
</dbReference>
<proteinExistence type="predicted"/>
<dbReference type="CDD" id="cd10928">
    <property type="entry name" value="CE4_u4"/>
    <property type="match status" value="1"/>
</dbReference>
<dbReference type="SUPFAM" id="SSF88713">
    <property type="entry name" value="Glycoside hydrolase/deacetylase"/>
    <property type="match status" value="1"/>
</dbReference>
<keyword evidence="3" id="KW-1185">Reference proteome</keyword>
<accession>A0ABX0VAG0</accession>
<dbReference type="Proteomes" id="UP000707352">
    <property type="component" value="Unassembled WGS sequence"/>
</dbReference>
<dbReference type="SUPFAM" id="SSF53756">
    <property type="entry name" value="UDP-Glycosyltransferase/glycogen phosphorylase"/>
    <property type="match status" value="1"/>
</dbReference>
<dbReference type="EMBL" id="JAATJS010000003">
    <property type="protein sequence ID" value="NIX76838.1"/>
    <property type="molecule type" value="Genomic_DNA"/>
</dbReference>
<name>A0ABX0VAG0_9HYPH</name>
<protein>
    <submittedName>
        <fullName evidence="2">Glycosyl transferase family 28</fullName>
    </submittedName>
</protein>
<evidence type="ECO:0000313" key="3">
    <source>
        <dbReference type="Proteomes" id="UP000707352"/>
    </source>
</evidence>